<gene>
    <name evidence="4" type="ORF">LO80_06110</name>
</gene>
<feature type="domain" description="PurM-like N-terminal" evidence="2">
    <location>
        <begin position="44"/>
        <end position="156"/>
    </location>
</feature>
<dbReference type="CDD" id="cd02197">
    <property type="entry name" value="HypE"/>
    <property type="match status" value="1"/>
</dbReference>
<dbReference type="EMBL" id="CP009574">
    <property type="protein sequence ID" value="AIT09579.1"/>
    <property type="molecule type" value="Genomic_DNA"/>
</dbReference>
<dbReference type="InterPro" id="IPR036921">
    <property type="entry name" value="PurM-like_N_sf"/>
</dbReference>
<evidence type="ECO:0000259" key="3">
    <source>
        <dbReference type="Pfam" id="PF02769"/>
    </source>
</evidence>
<evidence type="ECO:0000313" key="4">
    <source>
        <dbReference type="EMBL" id="AIT09579.1"/>
    </source>
</evidence>
<dbReference type="AlphaFoldDB" id="A0A097EPS8"/>
<dbReference type="HOGENOM" id="CLU_049733_0_0_6"/>
<dbReference type="InterPro" id="IPR010918">
    <property type="entry name" value="PurM-like_C_dom"/>
</dbReference>
<dbReference type="SUPFAM" id="SSF56042">
    <property type="entry name" value="PurM C-terminal domain-like"/>
    <property type="match status" value="1"/>
</dbReference>
<dbReference type="Pfam" id="PF00586">
    <property type="entry name" value="AIRS"/>
    <property type="match status" value="1"/>
</dbReference>
<feature type="domain" description="PurM-like C-terminal" evidence="3">
    <location>
        <begin position="168"/>
        <end position="319"/>
    </location>
</feature>
<evidence type="ECO:0000256" key="1">
    <source>
        <dbReference type="ARBA" id="ARBA00006243"/>
    </source>
</evidence>
<dbReference type="PIRSF" id="PIRSF005644">
    <property type="entry name" value="Hdrgns_mtr_HypE"/>
    <property type="match status" value="1"/>
</dbReference>
<sequence>MAVKLNIKNGVVDLAMGAGGKAMHHLIEQMIKKSFDSQYLAQAEDQAVLPQINGKIAMTTDSYVITPYFFRGGNIGSLAIHGTVNDLVVGGAKPLYISVGLILEEGLPLKDLKIILDSMAEAAKKANVHLVTGDTKVVEKGKGDGIFINTTGIGVIRDDFVTRDALEDGDNIIINGSLGDHGVAVMSQRAGLDFECQIISDATSLDGLVDSIYENNCQVKNMRDPTRGGVGATLNEWANQHNVAIEIDEANLPVSREVQSACELLGLDPLYIANEGKVLIACEPSQTEKVLDCLRGHPLGENAQVIATVKKSEQPQVFMKTTFGGKRRVDWLSGEQLPRIC</sequence>
<name>A0A097EPS8_9GAMM</name>
<dbReference type="Gene3D" id="3.30.1330.10">
    <property type="entry name" value="PurM-like, N-terminal domain"/>
    <property type="match status" value="1"/>
</dbReference>
<protein>
    <submittedName>
        <fullName evidence="4">Hydrogenase</fullName>
    </submittedName>
</protein>
<dbReference type="eggNOG" id="COG0309">
    <property type="taxonomic scope" value="Bacteria"/>
</dbReference>
<dbReference type="InterPro" id="IPR036676">
    <property type="entry name" value="PurM-like_C_sf"/>
</dbReference>
<dbReference type="KEGG" id="frf:LO80_06110"/>
<evidence type="ECO:0000313" key="5">
    <source>
        <dbReference type="Proteomes" id="UP000029672"/>
    </source>
</evidence>
<evidence type="ECO:0000259" key="2">
    <source>
        <dbReference type="Pfam" id="PF00586"/>
    </source>
</evidence>
<dbReference type="Gene3D" id="3.90.650.10">
    <property type="entry name" value="PurM-like C-terminal domain"/>
    <property type="match status" value="1"/>
</dbReference>
<dbReference type="PANTHER" id="PTHR30303">
    <property type="entry name" value="HYDROGENASE ISOENZYMES FORMATION PROTEIN HYPE"/>
    <property type="match status" value="1"/>
</dbReference>
<dbReference type="InterPro" id="IPR011854">
    <property type="entry name" value="HypE"/>
</dbReference>
<dbReference type="Proteomes" id="UP000029672">
    <property type="component" value="Chromosome"/>
</dbReference>
<dbReference type="Pfam" id="PF02769">
    <property type="entry name" value="AIRS_C"/>
    <property type="match status" value="1"/>
</dbReference>
<organism evidence="4 5">
    <name type="scientific">Candidatus Francisella endociliophora</name>
    <dbReference type="NCBI Taxonomy" id="653937"/>
    <lineage>
        <taxon>Bacteria</taxon>
        <taxon>Pseudomonadati</taxon>
        <taxon>Pseudomonadota</taxon>
        <taxon>Gammaproteobacteria</taxon>
        <taxon>Thiotrichales</taxon>
        <taxon>Francisellaceae</taxon>
        <taxon>Francisella</taxon>
    </lineage>
</organism>
<dbReference type="GO" id="GO:0051604">
    <property type="term" value="P:protein maturation"/>
    <property type="evidence" value="ECO:0007669"/>
    <property type="project" value="TreeGrafter"/>
</dbReference>
<dbReference type="OrthoDB" id="9801934at2"/>
<reference evidence="4 5" key="1">
    <citation type="submission" date="2014-10" db="EMBL/GenBank/DDBJ databases">
        <title>Whole genome sequence of Francisella endociliophora strain FSC1006, isolated from a laboratory culture of the marine ciliate Euplotes raikovi.</title>
        <authorList>
            <person name="Granberg M."/>
            <person name="Backman S."/>
            <person name="Lundmark E."/>
            <person name="Nilsson E."/>
            <person name="Karlsson E."/>
            <person name="Thelaus J."/>
            <person name="Ohrman C."/>
            <person name="Larkeryd A."/>
            <person name="Stenberg P."/>
        </authorList>
    </citation>
    <scope>NUCLEOTIDE SEQUENCE [LARGE SCALE GENOMIC DNA]</scope>
    <source>
        <strain evidence="4 5">FSC1006</strain>
    </source>
</reference>
<dbReference type="STRING" id="1547445.LO80_06110"/>
<dbReference type="SUPFAM" id="SSF55326">
    <property type="entry name" value="PurM N-terminal domain-like"/>
    <property type="match status" value="1"/>
</dbReference>
<dbReference type="PANTHER" id="PTHR30303:SF0">
    <property type="entry name" value="CARBAMOYL DEHYDRATASE HYPE"/>
    <property type="match status" value="1"/>
</dbReference>
<dbReference type="InterPro" id="IPR016188">
    <property type="entry name" value="PurM-like_N"/>
</dbReference>
<dbReference type="NCBIfam" id="TIGR02124">
    <property type="entry name" value="hypE"/>
    <property type="match status" value="1"/>
</dbReference>
<dbReference type="RefSeq" id="WP_040009558.1">
    <property type="nucleotide sequence ID" value="NZ_CP009574.1"/>
</dbReference>
<proteinExistence type="inferred from homology"/>
<keyword evidence="5" id="KW-1185">Reference proteome</keyword>
<accession>A0A097EPS8</accession>
<comment type="similarity">
    <text evidence="1">Belongs to the HypE family.</text>
</comment>